<reference evidence="2" key="1">
    <citation type="journal article" date="2010" name="Science">
        <title>Plasticity of animal genome architecture unmasked by rapid evolution of a pelagic tunicate.</title>
        <authorList>
            <person name="Denoeud F."/>
            <person name="Henriet S."/>
            <person name="Mungpakdee S."/>
            <person name="Aury J.M."/>
            <person name="Da Silva C."/>
            <person name="Brinkmann H."/>
            <person name="Mikhaleva J."/>
            <person name="Olsen L.C."/>
            <person name="Jubin C."/>
            <person name="Canestro C."/>
            <person name="Bouquet J.M."/>
            <person name="Danks G."/>
            <person name="Poulain J."/>
            <person name="Campsteijn C."/>
            <person name="Adamski M."/>
            <person name="Cross I."/>
            <person name="Yadetie F."/>
            <person name="Muffato M."/>
            <person name="Louis A."/>
            <person name="Butcher S."/>
            <person name="Tsagkogeorga G."/>
            <person name="Konrad A."/>
            <person name="Singh S."/>
            <person name="Jensen M.F."/>
            <person name="Cong E.H."/>
            <person name="Eikeseth-Otteraa H."/>
            <person name="Noel B."/>
            <person name="Anthouard V."/>
            <person name="Porcel B.M."/>
            <person name="Kachouri-Lafond R."/>
            <person name="Nishino A."/>
            <person name="Ugolini M."/>
            <person name="Chourrout P."/>
            <person name="Nishida H."/>
            <person name="Aasland R."/>
            <person name="Huzurbazar S."/>
            <person name="Westhof E."/>
            <person name="Delsuc F."/>
            <person name="Lehrach H."/>
            <person name="Reinhardt R."/>
            <person name="Weissenbach J."/>
            <person name="Roy S.W."/>
            <person name="Artiguenave F."/>
            <person name="Postlethwait J.H."/>
            <person name="Manak J.R."/>
            <person name="Thompson E.M."/>
            <person name="Jaillon O."/>
            <person name="Du Pasquier L."/>
            <person name="Boudinot P."/>
            <person name="Liberles D.A."/>
            <person name="Volff J.N."/>
            <person name="Philippe H."/>
            <person name="Lenhard B."/>
            <person name="Roest Crollius H."/>
            <person name="Wincker P."/>
            <person name="Chourrout D."/>
        </authorList>
    </citation>
    <scope>NUCLEOTIDE SEQUENCE [LARGE SCALE GENOMIC DNA]</scope>
</reference>
<feature type="transmembrane region" description="Helical" evidence="1">
    <location>
        <begin position="167"/>
        <end position="190"/>
    </location>
</feature>
<sequence length="211" mass="23228">MRFPRDIGDDIENIAGDIQTSWGEEYWWPGEAQIGTKWINTAKGVADRVLAVFGLNDKEKGDIGAVFWICVIQIIFAVLPGILACITPKRDDRRDSKSMASGNGSSFFAFLVGIMGVLAVKLDCKELLIATTICALISLIFTALFLIITVIGIFIAACQDCRESIKILFVGIFIIAWILASSILNVFLVIKAWPFAFGDDALDEIKEKMNT</sequence>
<dbReference type="EMBL" id="FN653026">
    <property type="protein sequence ID" value="CBY07638.1"/>
    <property type="molecule type" value="Genomic_DNA"/>
</dbReference>
<dbReference type="InParanoid" id="E4X5P1"/>
<keyword evidence="3" id="KW-1185">Reference proteome</keyword>
<evidence type="ECO:0000256" key="1">
    <source>
        <dbReference type="SAM" id="Phobius"/>
    </source>
</evidence>
<evidence type="ECO:0000313" key="3">
    <source>
        <dbReference type="Proteomes" id="UP000001307"/>
    </source>
</evidence>
<keyword evidence="1" id="KW-0812">Transmembrane</keyword>
<evidence type="ECO:0008006" key="4">
    <source>
        <dbReference type="Google" id="ProtNLM"/>
    </source>
</evidence>
<accession>E4X5P1</accession>
<protein>
    <recommendedName>
        <fullName evidence="4">MARVEL domain-containing protein</fullName>
    </recommendedName>
</protein>
<name>E4X5P1_OIKDI</name>
<proteinExistence type="predicted"/>
<dbReference type="AlphaFoldDB" id="E4X5P1"/>
<feature type="transmembrane region" description="Helical" evidence="1">
    <location>
        <begin position="106"/>
        <end position="122"/>
    </location>
</feature>
<gene>
    <name evidence="2" type="ORF">GSOID_T00002627001</name>
</gene>
<feature type="transmembrane region" description="Helical" evidence="1">
    <location>
        <begin position="65"/>
        <end position="86"/>
    </location>
</feature>
<organism evidence="2">
    <name type="scientific">Oikopleura dioica</name>
    <name type="common">Tunicate</name>
    <dbReference type="NCBI Taxonomy" id="34765"/>
    <lineage>
        <taxon>Eukaryota</taxon>
        <taxon>Metazoa</taxon>
        <taxon>Chordata</taxon>
        <taxon>Tunicata</taxon>
        <taxon>Appendicularia</taxon>
        <taxon>Copelata</taxon>
        <taxon>Oikopleuridae</taxon>
        <taxon>Oikopleura</taxon>
    </lineage>
</organism>
<keyword evidence="1" id="KW-1133">Transmembrane helix</keyword>
<feature type="transmembrane region" description="Helical" evidence="1">
    <location>
        <begin position="128"/>
        <end position="155"/>
    </location>
</feature>
<dbReference type="Proteomes" id="UP000001307">
    <property type="component" value="Unassembled WGS sequence"/>
</dbReference>
<evidence type="ECO:0000313" key="2">
    <source>
        <dbReference type="EMBL" id="CBY07638.1"/>
    </source>
</evidence>
<dbReference type="OrthoDB" id="10305162at2759"/>
<keyword evidence="1" id="KW-0472">Membrane</keyword>